<reference evidence="2 3" key="1">
    <citation type="submission" date="2023-03" db="EMBL/GenBank/DDBJ databases">
        <title>WGS of Methanotrichaceae archaeon Mx.</title>
        <authorList>
            <person name="Sorokin D.Y."/>
            <person name="Merkel A.Y."/>
        </authorList>
    </citation>
    <scope>NUCLEOTIDE SEQUENCE [LARGE SCALE GENOMIC DNA]</scope>
    <source>
        <strain evidence="2 3">Mx</strain>
    </source>
</reference>
<protein>
    <submittedName>
        <fullName evidence="2">Uncharacterized protein</fullName>
    </submittedName>
</protein>
<evidence type="ECO:0000313" key="3">
    <source>
        <dbReference type="Proteomes" id="UP001220010"/>
    </source>
</evidence>
<organism evidence="2 3">
    <name type="scientific">Candidatus Methanocrinis natronophilus</name>
    <dbReference type="NCBI Taxonomy" id="3033396"/>
    <lineage>
        <taxon>Archaea</taxon>
        <taxon>Methanobacteriati</taxon>
        <taxon>Methanobacteriota</taxon>
        <taxon>Stenosarchaea group</taxon>
        <taxon>Methanomicrobia</taxon>
        <taxon>Methanotrichales</taxon>
        <taxon>Methanotrichaceae</taxon>
        <taxon>Methanocrinis</taxon>
    </lineage>
</organism>
<name>A0ABT5X9E5_9EURY</name>
<sequence length="158" mass="18472">MEGILVEPDKSLYVYVYLPFAEDKKRWDNLASEAEVPLSKFVIEIVENALADEAEIKPRAEFVKQLGSLRDEIRNLQEELKPKNIVLDKYENELKRYRTAAFVEDDFEGARKYSRELIKILKRCDLVDNYRLFEELGIDPREADLVKAVSTELENLET</sequence>
<comment type="caution">
    <text evidence="2">The sequence shown here is derived from an EMBL/GenBank/DDBJ whole genome shotgun (WGS) entry which is preliminary data.</text>
</comment>
<gene>
    <name evidence="2" type="ORF">P0O15_09180</name>
</gene>
<keyword evidence="3" id="KW-1185">Reference proteome</keyword>
<keyword evidence="1" id="KW-0175">Coiled coil</keyword>
<proteinExistence type="predicted"/>
<dbReference type="EMBL" id="JARFPK010000036">
    <property type="protein sequence ID" value="MDF0591329.1"/>
    <property type="molecule type" value="Genomic_DNA"/>
</dbReference>
<accession>A0ABT5X9E5</accession>
<feature type="coiled-coil region" evidence="1">
    <location>
        <begin position="59"/>
        <end position="93"/>
    </location>
</feature>
<dbReference type="Proteomes" id="UP001220010">
    <property type="component" value="Unassembled WGS sequence"/>
</dbReference>
<evidence type="ECO:0000313" key="2">
    <source>
        <dbReference type="EMBL" id="MDF0591329.1"/>
    </source>
</evidence>
<evidence type="ECO:0000256" key="1">
    <source>
        <dbReference type="SAM" id="Coils"/>
    </source>
</evidence>